<feature type="compositionally biased region" description="Basic residues" evidence="14">
    <location>
        <begin position="98"/>
        <end position="123"/>
    </location>
</feature>
<evidence type="ECO:0000256" key="2">
    <source>
        <dbReference type="ARBA" id="ARBA00004651"/>
    </source>
</evidence>
<dbReference type="GO" id="GO:0005886">
    <property type="term" value="C:plasma membrane"/>
    <property type="evidence" value="ECO:0007669"/>
    <property type="project" value="UniProtKB-SubCell"/>
</dbReference>
<dbReference type="PRINTS" id="PR00344">
    <property type="entry name" value="BCTRLSENSOR"/>
</dbReference>
<evidence type="ECO:0000256" key="5">
    <source>
        <dbReference type="ARBA" id="ARBA00022553"/>
    </source>
</evidence>
<evidence type="ECO:0000259" key="17">
    <source>
        <dbReference type="PROSITE" id="PS50885"/>
    </source>
</evidence>
<dbReference type="EC" id="2.7.13.3" evidence="3"/>
<keyword evidence="9" id="KW-0418">Kinase</keyword>
<evidence type="ECO:0000256" key="3">
    <source>
        <dbReference type="ARBA" id="ARBA00012438"/>
    </source>
</evidence>
<keyword evidence="10" id="KW-0067">ATP-binding</keyword>
<dbReference type="RefSeq" id="WP_130601337.1">
    <property type="nucleotide sequence ID" value="NZ_CP036200.1"/>
</dbReference>
<keyword evidence="19" id="KW-1185">Reference proteome</keyword>
<dbReference type="SMART" id="SM00304">
    <property type="entry name" value="HAMP"/>
    <property type="match status" value="1"/>
</dbReference>
<reference evidence="18 19" key="1">
    <citation type="submission" date="2019-02" db="EMBL/GenBank/DDBJ databases">
        <title>Shewanella sp. D4-2 isolated from Dokdo Island.</title>
        <authorList>
            <person name="Baek K."/>
        </authorList>
    </citation>
    <scope>NUCLEOTIDE SEQUENCE [LARGE SCALE GENOMIC DNA]</scope>
    <source>
        <strain evidence="18 19">D4-2</strain>
    </source>
</reference>
<dbReference type="GO" id="GO:0000155">
    <property type="term" value="F:phosphorelay sensor kinase activity"/>
    <property type="evidence" value="ECO:0007669"/>
    <property type="project" value="InterPro"/>
</dbReference>
<dbReference type="CDD" id="cd00082">
    <property type="entry name" value="HisKA"/>
    <property type="match status" value="1"/>
</dbReference>
<keyword evidence="8" id="KW-0547">Nucleotide-binding</keyword>
<name>A0A411PJP9_9GAMM</name>
<dbReference type="InterPro" id="IPR003661">
    <property type="entry name" value="HisK_dim/P_dom"/>
</dbReference>
<evidence type="ECO:0000313" key="18">
    <source>
        <dbReference type="EMBL" id="QBF83831.1"/>
    </source>
</evidence>
<dbReference type="AlphaFoldDB" id="A0A411PJP9"/>
<dbReference type="PANTHER" id="PTHR45528">
    <property type="entry name" value="SENSOR HISTIDINE KINASE CPXA"/>
    <property type="match status" value="1"/>
</dbReference>
<protein>
    <recommendedName>
        <fullName evidence="3">histidine kinase</fullName>
        <ecNumber evidence="3">2.7.13.3</ecNumber>
    </recommendedName>
</protein>
<keyword evidence="12" id="KW-0902">Two-component regulatory system</keyword>
<dbReference type="InterPro" id="IPR036890">
    <property type="entry name" value="HATPase_C_sf"/>
</dbReference>
<evidence type="ECO:0000256" key="4">
    <source>
        <dbReference type="ARBA" id="ARBA00022475"/>
    </source>
</evidence>
<dbReference type="GO" id="GO:0005524">
    <property type="term" value="F:ATP binding"/>
    <property type="evidence" value="ECO:0007669"/>
    <property type="project" value="UniProtKB-KW"/>
</dbReference>
<evidence type="ECO:0000256" key="13">
    <source>
        <dbReference type="ARBA" id="ARBA00023136"/>
    </source>
</evidence>
<evidence type="ECO:0000256" key="6">
    <source>
        <dbReference type="ARBA" id="ARBA00022679"/>
    </source>
</evidence>
<dbReference type="CDD" id="cd06225">
    <property type="entry name" value="HAMP"/>
    <property type="match status" value="1"/>
</dbReference>
<evidence type="ECO:0000256" key="11">
    <source>
        <dbReference type="ARBA" id="ARBA00022989"/>
    </source>
</evidence>
<dbReference type="InterPro" id="IPR050398">
    <property type="entry name" value="HssS/ArlS-like"/>
</dbReference>
<feature type="transmembrane region" description="Helical" evidence="15">
    <location>
        <begin position="205"/>
        <end position="231"/>
    </location>
</feature>
<dbReference type="SUPFAM" id="SSF47384">
    <property type="entry name" value="Homodimeric domain of signal transducing histidine kinase"/>
    <property type="match status" value="1"/>
</dbReference>
<dbReference type="Gene3D" id="1.10.287.130">
    <property type="match status" value="1"/>
</dbReference>
<dbReference type="OrthoDB" id="9804645at2"/>
<dbReference type="SUPFAM" id="SSF158472">
    <property type="entry name" value="HAMP domain-like"/>
    <property type="match status" value="1"/>
</dbReference>
<accession>A0A411PJP9</accession>
<dbReference type="Proteomes" id="UP000291106">
    <property type="component" value="Chromosome"/>
</dbReference>
<dbReference type="Pfam" id="PF00672">
    <property type="entry name" value="HAMP"/>
    <property type="match status" value="1"/>
</dbReference>
<evidence type="ECO:0000313" key="19">
    <source>
        <dbReference type="Proteomes" id="UP000291106"/>
    </source>
</evidence>
<dbReference type="PROSITE" id="PS50109">
    <property type="entry name" value="HIS_KIN"/>
    <property type="match status" value="1"/>
</dbReference>
<dbReference type="PANTHER" id="PTHR45528:SF1">
    <property type="entry name" value="SENSOR HISTIDINE KINASE CPXA"/>
    <property type="match status" value="1"/>
</dbReference>
<dbReference type="EMBL" id="CP036200">
    <property type="protein sequence ID" value="QBF83831.1"/>
    <property type="molecule type" value="Genomic_DNA"/>
</dbReference>
<dbReference type="SUPFAM" id="SSF55874">
    <property type="entry name" value="ATPase domain of HSP90 chaperone/DNA topoisomerase II/histidine kinase"/>
    <property type="match status" value="1"/>
</dbReference>
<dbReference type="Pfam" id="PF00512">
    <property type="entry name" value="HisKA"/>
    <property type="match status" value="1"/>
</dbReference>
<dbReference type="PROSITE" id="PS50885">
    <property type="entry name" value="HAMP"/>
    <property type="match status" value="1"/>
</dbReference>
<evidence type="ECO:0000256" key="14">
    <source>
        <dbReference type="SAM" id="MobiDB-lite"/>
    </source>
</evidence>
<dbReference type="InterPro" id="IPR004358">
    <property type="entry name" value="Sig_transdc_His_kin-like_C"/>
</dbReference>
<keyword evidence="7 15" id="KW-0812">Transmembrane</keyword>
<evidence type="ECO:0000256" key="12">
    <source>
        <dbReference type="ARBA" id="ARBA00023012"/>
    </source>
</evidence>
<dbReference type="Pfam" id="PF02518">
    <property type="entry name" value="HATPase_c"/>
    <property type="match status" value="1"/>
</dbReference>
<comment type="subcellular location">
    <subcellularLocation>
        <location evidence="2">Cell membrane</location>
        <topology evidence="2">Multi-pass membrane protein</topology>
    </subcellularLocation>
</comment>
<dbReference type="Gene3D" id="3.30.565.10">
    <property type="entry name" value="Histidine kinase-like ATPase, C-terminal domain"/>
    <property type="match status" value="1"/>
</dbReference>
<dbReference type="InterPro" id="IPR003594">
    <property type="entry name" value="HATPase_dom"/>
</dbReference>
<evidence type="ECO:0000259" key="16">
    <source>
        <dbReference type="PROSITE" id="PS50109"/>
    </source>
</evidence>
<keyword evidence="6" id="KW-0808">Transferase</keyword>
<dbReference type="SMART" id="SM00387">
    <property type="entry name" value="HATPase_c"/>
    <property type="match status" value="1"/>
</dbReference>
<gene>
    <name evidence="18" type="ORF">EXU30_14950</name>
</gene>
<dbReference type="InterPro" id="IPR005467">
    <property type="entry name" value="His_kinase_dom"/>
</dbReference>
<dbReference type="KEGG" id="smai:EXU30_14950"/>
<keyword evidence="5" id="KW-0597">Phosphoprotein</keyword>
<comment type="catalytic activity">
    <reaction evidence="1">
        <text>ATP + protein L-histidine = ADP + protein N-phospho-L-histidine.</text>
        <dbReference type="EC" id="2.7.13.3"/>
    </reaction>
</comment>
<dbReference type="InterPro" id="IPR003660">
    <property type="entry name" value="HAMP_dom"/>
</dbReference>
<dbReference type="InterPro" id="IPR036097">
    <property type="entry name" value="HisK_dim/P_sf"/>
</dbReference>
<evidence type="ECO:0000256" key="9">
    <source>
        <dbReference type="ARBA" id="ARBA00022777"/>
    </source>
</evidence>
<dbReference type="Gene3D" id="6.10.340.10">
    <property type="match status" value="1"/>
</dbReference>
<dbReference type="SMART" id="SM00388">
    <property type="entry name" value="HisKA"/>
    <property type="match status" value="1"/>
</dbReference>
<evidence type="ECO:0000256" key="10">
    <source>
        <dbReference type="ARBA" id="ARBA00022840"/>
    </source>
</evidence>
<keyword evidence="11 15" id="KW-1133">Transmembrane helix</keyword>
<evidence type="ECO:0000256" key="7">
    <source>
        <dbReference type="ARBA" id="ARBA00022692"/>
    </source>
</evidence>
<evidence type="ECO:0000256" key="1">
    <source>
        <dbReference type="ARBA" id="ARBA00000085"/>
    </source>
</evidence>
<sequence length="500" mass="55945">MNLSKKLILAFLGLTLVVLLATLSLARWSFERGFLEYTNNLERQRLELLATNLSKLYDGNDWSSIERAKLHHFLQLHPYSLLGQVINDDGEIQLNRRPGAKGKPPRPPRAGAKPKPRPPHKPKPPLDAESNRQGQPQFIDDQRVPPTALLNREQKFVAGKLPRVDNEQWVRINILVDDQVVGTLVTASKRRFDSPEETAFSKQQWITSGIIAAIALLLALAVSLLLTRIFLAPIKRMLQRISTMSNGDYQTQLNENRRDELGLLMNDLDRLAMQLQQNQSARQRWIADISHELRTPITVLSGEISAIKDGVRPLDMQQVDSLGQEVERLQNLIEDLYQLSLSDVGGLRYNFNNINIIDDLDYCIEKVSNKAKQHGLVISANLPEVVMVSGDSARLQQLFGNLLNNALAYTDAPGEIAISVNVDHELTIFIEDSSPGVDVKECNKLLEPLYRNEMSRNRRQGGAGLGLAICRNIVLAHQGSISINPSELGGICVMIKLPLL</sequence>
<feature type="region of interest" description="Disordered" evidence="14">
    <location>
        <begin position="94"/>
        <end position="143"/>
    </location>
</feature>
<feature type="domain" description="HAMP" evidence="17">
    <location>
        <begin position="228"/>
        <end position="280"/>
    </location>
</feature>
<evidence type="ECO:0000256" key="8">
    <source>
        <dbReference type="ARBA" id="ARBA00022741"/>
    </source>
</evidence>
<evidence type="ECO:0000256" key="15">
    <source>
        <dbReference type="SAM" id="Phobius"/>
    </source>
</evidence>
<organism evidence="18 19">
    <name type="scientific">Shewanella maritima</name>
    <dbReference type="NCBI Taxonomy" id="2520507"/>
    <lineage>
        <taxon>Bacteria</taxon>
        <taxon>Pseudomonadati</taxon>
        <taxon>Pseudomonadota</taxon>
        <taxon>Gammaproteobacteria</taxon>
        <taxon>Alteromonadales</taxon>
        <taxon>Shewanellaceae</taxon>
        <taxon>Shewanella</taxon>
    </lineage>
</organism>
<keyword evidence="4" id="KW-1003">Cell membrane</keyword>
<feature type="domain" description="Histidine kinase" evidence="16">
    <location>
        <begin position="288"/>
        <end position="500"/>
    </location>
</feature>
<keyword evidence="13 15" id="KW-0472">Membrane</keyword>
<proteinExistence type="predicted"/>